<evidence type="ECO:0000313" key="2">
    <source>
        <dbReference type="EMBL" id="VDD89283.1"/>
    </source>
</evidence>
<evidence type="ECO:0000313" key="4">
    <source>
        <dbReference type="WBParaSite" id="EVEC_0000432601-mRNA-1"/>
    </source>
</evidence>
<feature type="chain" id="PRO_5043122659" evidence="1">
    <location>
        <begin position="19"/>
        <end position="355"/>
    </location>
</feature>
<dbReference type="Proteomes" id="UP000274131">
    <property type="component" value="Unassembled WGS sequence"/>
</dbReference>
<keyword evidence="3" id="KW-1185">Reference proteome</keyword>
<reference evidence="4" key="1">
    <citation type="submission" date="2017-02" db="UniProtKB">
        <authorList>
            <consortium name="WormBaseParasite"/>
        </authorList>
    </citation>
    <scope>IDENTIFICATION</scope>
</reference>
<keyword evidence="1" id="KW-0732">Signal</keyword>
<dbReference type="OrthoDB" id="5835249at2759"/>
<feature type="signal peptide" evidence="1">
    <location>
        <begin position="1"/>
        <end position="18"/>
    </location>
</feature>
<dbReference type="WBParaSite" id="EVEC_0000432601-mRNA-1">
    <property type="protein sequence ID" value="EVEC_0000432601-mRNA-1"/>
    <property type="gene ID" value="EVEC_0000432601"/>
</dbReference>
<dbReference type="EMBL" id="UXUI01007745">
    <property type="protein sequence ID" value="VDD89283.1"/>
    <property type="molecule type" value="Genomic_DNA"/>
</dbReference>
<evidence type="ECO:0000313" key="3">
    <source>
        <dbReference type="Proteomes" id="UP000274131"/>
    </source>
</evidence>
<reference evidence="2 3" key="2">
    <citation type="submission" date="2018-10" db="EMBL/GenBank/DDBJ databases">
        <authorList>
            <consortium name="Pathogen Informatics"/>
        </authorList>
    </citation>
    <scope>NUCLEOTIDE SEQUENCE [LARGE SCALE GENOMIC DNA]</scope>
</reference>
<dbReference type="AlphaFoldDB" id="A0A0N4V2T0"/>
<protein>
    <submittedName>
        <fullName evidence="2 4">Uncharacterized protein</fullName>
    </submittedName>
</protein>
<proteinExistence type="predicted"/>
<sequence length="355" mass="40455">MYGGVFLGLIALVSPAMSSLEAEDALKAVKQENMELRRMIAIERMKSLKEREKRLHLEAWFRNHLRHCKSRIGELETVYAASAVQTEPTFTENENRISTVNAAKNKKSEFISGAEMLSVPSCSLSDNHEPSVAEGLLARIDREIQRSERSRNQSFPSRMTSIDDRVLNSKESEISKEYIPSTENISFEPMNFKKKGLYFIDMNGVISCGSAVSSKAVDRMRTFVRRSLARQRKIKDASLLRQQIALEKRNVVSKLISGEARPDDALLLFGKPPISAFPLNRITSETRARFQKTAEYRTNQAAQLEIANQKWNRLHALCFSEALRLRSVVDGFHRDFRTQRNLPSRITQSSTNTRK</sequence>
<name>A0A0N4V2T0_ENTVE</name>
<gene>
    <name evidence="2" type="ORF">EVEC_LOCUS4034</name>
</gene>
<evidence type="ECO:0000256" key="1">
    <source>
        <dbReference type="SAM" id="SignalP"/>
    </source>
</evidence>
<accession>A0A0N4V2T0</accession>
<organism evidence="4">
    <name type="scientific">Enterobius vermicularis</name>
    <name type="common">Human pinworm</name>
    <dbReference type="NCBI Taxonomy" id="51028"/>
    <lineage>
        <taxon>Eukaryota</taxon>
        <taxon>Metazoa</taxon>
        <taxon>Ecdysozoa</taxon>
        <taxon>Nematoda</taxon>
        <taxon>Chromadorea</taxon>
        <taxon>Rhabditida</taxon>
        <taxon>Spirurina</taxon>
        <taxon>Oxyuridomorpha</taxon>
        <taxon>Oxyuroidea</taxon>
        <taxon>Oxyuridae</taxon>
        <taxon>Enterobius</taxon>
    </lineage>
</organism>